<dbReference type="EMBL" id="QFFJ01000002">
    <property type="protein sequence ID" value="RBL89236.1"/>
    <property type="molecule type" value="Genomic_DNA"/>
</dbReference>
<keyword evidence="4" id="KW-1185">Reference proteome</keyword>
<dbReference type="OrthoDB" id="5585143at2"/>
<dbReference type="Pfam" id="PF10988">
    <property type="entry name" value="DUF2807"/>
    <property type="match status" value="1"/>
</dbReference>
<evidence type="ECO:0000259" key="2">
    <source>
        <dbReference type="Pfam" id="PF10988"/>
    </source>
</evidence>
<evidence type="ECO:0000256" key="1">
    <source>
        <dbReference type="SAM" id="Phobius"/>
    </source>
</evidence>
<dbReference type="Gene3D" id="2.160.20.120">
    <property type="match status" value="1"/>
</dbReference>
<evidence type="ECO:0000313" key="3">
    <source>
        <dbReference type="EMBL" id="RBL89236.1"/>
    </source>
</evidence>
<feature type="domain" description="Putative auto-transporter adhesin head GIN" evidence="2">
    <location>
        <begin position="47"/>
        <end position="228"/>
    </location>
</feature>
<reference evidence="3 4" key="1">
    <citation type="submission" date="2018-05" db="EMBL/GenBank/DDBJ databases">
        <title>Chitinophaga sp. K3CV102501T nov., isolated from isolated from a monsoon evergreen broad-leaved forest soil.</title>
        <authorList>
            <person name="Lv Y."/>
        </authorList>
    </citation>
    <scope>NUCLEOTIDE SEQUENCE [LARGE SCALE GENOMIC DNA]</scope>
    <source>
        <strain evidence="3 4">GDMCC 1.1325</strain>
    </source>
</reference>
<dbReference type="PANTHER" id="PTHR39200">
    <property type="entry name" value="HYPOTHETICAL EXPORTED PROTEIN"/>
    <property type="match status" value="1"/>
</dbReference>
<dbReference type="InterPro" id="IPR021255">
    <property type="entry name" value="DUF2807"/>
</dbReference>
<keyword evidence="1" id="KW-1133">Transmembrane helix</keyword>
<dbReference type="Proteomes" id="UP000253410">
    <property type="component" value="Unassembled WGS sequence"/>
</dbReference>
<comment type="caution">
    <text evidence="3">The sequence shown here is derived from an EMBL/GenBank/DDBJ whole genome shotgun (WGS) entry which is preliminary data.</text>
</comment>
<sequence>MKTIKYVVSATSFMVLFTLLVSFTIHRSERVRGNGNIKTENRTAGSFTDISTSGVFKVVVQQGSSNSIKVEAEENLLPYIKTEISHGELQIFTGNNVSLNPTKDMVVYVTLQEVKKLTASGASSFNGVGTLKANNLALSFSGAVHANLDLNIKDLEVGLSGASKVMLKGTCDKGVYTISGAANADALDLQTEQAEVGVSGSGEASVQVDKKLNANASGAGRIKYKGEPSITQSVSGMGRVRKL</sequence>
<dbReference type="RefSeq" id="WP_113617980.1">
    <property type="nucleotide sequence ID" value="NZ_QFFJ01000002.1"/>
</dbReference>
<name>A0A365XS91_9BACT</name>
<evidence type="ECO:0000313" key="4">
    <source>
        <dbReference type="Proteomes" id="UP000253410"/>
    </source>
</evidence>
<protein>
    <recommendedName>
        <fullName evidence="2">Putative auto-transporter adhesin head GIN domain-containing protein</fullName>
    </recommendedName>
</protein>
<organism evidence="3 4">
    <name type="scientific">Chitinophaga flava</name>
    <dbReference type="NCBI Taxonomy" id="2259036"/>
    <lineage>
        <taxon>Bacteria</taxon>
        <taxon>Pseudomonadati</taxon>
        <taxon>Bacteroidota</taxon>
        <taxon>Chitinophagia</taxon>
        <taxon>Chitinophagales</taxon>
        <taxon>Chitinophagaceae</taxon>
        <taxon>Chitinophaga</taxon>
    </lineage>
</organism>
<accession>A0A365XS91</accession>
<keyword evidence="1" id="KW-0812">Transmembrane</keyword>
<dbReference type="AlphaFoldDB" id="A0A365XS91"/>
<feature type="transmembrane region" description="Helical" evidence="1">
    <location>
        <begin position="6"/>
        <end position="25"/>
    </location>
</feature>
<gene>
    <name evidence="3" type="ORF">DF182_22180</name>
</gene>
<proteinExistence type="predicted"/>
<dbReference type="PANTHER" id="PTHR39200:SF1">
    <property type="entry name" value="AUTO-TRANSPORTER ADHESIN HEAD GIN DOMAIN-CONTAINING PROTEIN-RELATED"/>
    <property type="match status" value="1"/>
</dbReference>
<keyword evidence="1" id="KW-0472">Membrane</keyword>